<dbReference type="Proteomes" id="UP001168380">
    <property type="component" value="Unassembled WGS sequence"/>
</dbReference>
<accession>A0ABT8TBT2</accession>
<sequence>MNKWLMLLLCVGFSVRAEQPLTTFAGEAISLDGSTPVHLVFFDLWTAYGGEGPDKLVASLPASYREGHRIVWVQPRFNVTDAQLREFQQAMPAYRPLVVDENFSLMRRYGLWQTPGHVIVQDSTPVFRGNNQQLVDYLEQQGEK</sequence>
<dbReference type="EMBL" id="JAULRT010000035">
    <property type="protein sequence ID" value="MDO3381559.1"/>
    <property type="molecule type" value="Genomic_DNA"/>
</dbReference>
<evidence type="ECO:0000313" key="2">
    <source>
        <dbReference type="Proteomes" id="UP001168380"/>
    </source>
</evidence>
<proteinExistence type="predicted"/>
<keyword evidence="2" id="KW-1185">Reference proteome</keyword>
<dbReference type="InterPro" id="IPR036249">
    <property type="entry name" value="Thioredoxin-like_sf"/>
</dbReference>
<protein>
    <recommendedName>
        <fullName evidence="3">Thiol-disulfide isomerase</fullName>
    </recommendedName>
</protein>
<evidence type="ECO:0000313" key="1">
    <source>
        <dbReference type="EMBL" id="MDO3381559.1"/>
    </source>
</evidence>
<evidence type="ECO:0008006" key="3">
    <source>
        <dbReference type="Google" id="ProtNLM"/>
    </source>
</evidence>
<dbReference type="SUPFAM" id="SSF52833">
    <property type="entry name" value="Thioredoxin-like"/>
    <property type="match status" value="1"/>
</dbReference>
<name>A0ABT8TBT2_9GAMM</name>
<dbReference type="RefSeq" id="WP_302711692.1">
    <property type="nucleotide sequence ID" value="NZ_JAULRT010000035.1"/>
</dbReference>
<comment type="caution">
    <text evidence="1">The sequence shown here is derived from an EMBL/GenBank/DDBJ whole genome shotgun (WGS) entry which is preliminary data.</text>
</comment>
<reference evidence="1" key="1">
    <citation type="submission" date="2023-07" db="EMBL/GenBank/DDBJ databases">
        <title>Gilvimarinus algae sp. nov., isolated from the surface of Kelp.</title>
        <authorList>
            <person name="Sun Y.Y."/>
            <person name="Gong Y."/>
            <person name="Du Z.J."/>
        </authorList>
    </citation>
    <scope>NUCLEOTIDE SEQUENCE</scope>
    <source>
        <strain evidence="1">SDUM040014</strain>
    </source>
</reference>
<gene>
    <name evidence="1" type="ORF">QWI16_05190</name>
</gene>
<organism evidence="1 2">
    <name type="scientific">Gilvimarinus algae</name>
    <dbReference type="NCBI Taxonomy" id="3058037"/>
    <lineage>
        <taxon>Bacteria</taxon>
        <taxon>Pseudomonadati</taxon>
        <taxon>Pseudomonadota</taxon>
        <taxon>Gammaproteobacteria</taxon>
        <taxon>Cellvibrionales</taxon>
        <taxon>Cellvibrionaceae</taxon>
        <taxon>Gilvimarinus</taxon>
    </lineage>
</organism>